<gene>
    <name evidence="3" type="ORF">SAMN05444000_10882</name>
</gene>
<dbReference type="STRING" id="1470563.SAMN05444000_10882"/>
<evidence type="ECO:0000259" key="2">
    <source>
        <dbReference type="Pfam" id="PF08327"/>
    </source>
</evidence>
<organism evidence="3 4">
    <name type="scientific">Shimia gijangensis</name>
    <dbReference type="NCBI Taxonomy" id="1470563"/>
    <lineage>
        <taxon>Bacteria</taxon>
        <taxon>Pseudomonadati</taxon>
        <taxon>Pseudomonadota</taxon>
        <taxon>Alphaproteobacteria</taxon>
        <taxon>Rhodobacterales</taxon>
        <taxon>Roseobacteraceae</taxon>
    </lineage>
</organism>
<evidence type="ECO:0000313" key="4">
    <source>
        <dbReference type="Proteomes" id="UP000183982"/>
    </source>
</evidence>
<comment type="similarity">
    <text evidence="1">Belongs to the AHA1 family.</text>
</comment>
<dbReference type="InterPro" id="IPR023393">
    <property type="entry name" value="START-like_dom_sf"/>
</dbReference>
<dbReference type="AlphaFoldDB" id="A0A1M6J259"/>
<reference evidence="4" key="1">
    <citation type="submission" date="2016-11" db="EMBL/GenBank/DDBJ databases">
        <authorList>
            <person name="Varghese N."/>
            <person name="Submissions S."/>
        </authorList>
    </citation>
    <scope>NUCLEOTIDE SEQUENCE [LARGE SCALE GENOMIC DNA]</scope>
    <source>
        <strain evidence="4">DSM 100564</strain>
    </source>
</reference>
<dbReference type="Gene3D" id="3.30.530.20">
    <property type="match status" value="1"/>
</dbReference>
<keyword evidence="4" id="KW-1185">Reference proteome</keyword>
<protein>
    <submittedName>
        <fullName evidence="3">Uncharacterized conserved protein YndB, AHSA1/START domain</fullName>
    </submittedName>
</protein>
<feature type="domain" description="Activator of Hsp90 ATPase homologue 1/2-like C-terminal" evidence="2">
    <location>
        <begin position="17"/>
        <end position="132"/>
    </location>
</feature>
<dbReference type="Pfam" id="PF08327">
    <property type="entry name" value="AHSA1"/>
    <property type="match status" value="1"/>
</dbReference>
<dbReference type="Proteomes" id="UP000183982">
    <property type="component" value="Unassembled WGS sequence"/>
</dbReference>
<name>A0A1M6J259_9RHOB</name>
<proteinExistence type="inferred from homology"/>
<evidence type="ECO:0000313" key="3">
    <source>
        <dbReference type="EMBL" id="SHJ40775.1"/>
    </source>
</evidence>
<dbReference type="RefSeq" id="WP_073251721.1">
    <property type="nucleotide sequence ID" value="NZ_FQZQ01000008.1"/>
</dbReference>
<dbReference type="EMBL" id="FQZQ01000008">
    <property type="protein sequence ID" value="SHJ40775.1"/>
    <property type="molecule type" value="Genomic_DNA"/>
</dbReference>
<dbReference type="InterPro" id="IPR013538">
    <property type="entry name" value="ASHA1/2-like_C"/>
</dbReference>
<dbReference type="CDD" id="cd07814">
    <property type="entry name" value="SRPBCC_CalC_Aha1-like"/>
    <property type="match status" value="1"/>
</dbReference>
<sequence length="135" mass="15049">MTDTTIRKSVFLAADKPRVWEFLTKADMLGKWFHPAKEDLVEGQEYTLTSQKDGDRMCWGSVEAATPHDYMKWSFTVGPLAGAMTVVEWLLEEAPGGTRLTLTHSGLPDSGEGYGLVMALDKGWHGFLSNLHDME</sequence>
<accession>A0A1M6J259</accession>
<dbReference type="SUPFAM" id="SSF55961">
    <property type="entry name" value="Bet v1-like"/>
    <property type="match status" value="1"/>
</dbReference>
<evidence type="ECO:0000256" key="1">
    <source>
        <dbReference type="ARBA" id="ARBA00006817"/>
    </source>
</evidence>